<dbReference type="Proteomes" id="UP000288227">
    <property type="component" value="Unassembled WGS sequence"/>
</dbReference>
<reference evidence="3 4" key="1">
    <citation type="submission" date="2018-11" db="EMBL/GenBank/DDBJ databases">
        <title>Chryseotalea sanarue gen. nov., sp., nov., a member of the family Cytophagaceae, isolated from a brackish lake in Hamamatsu Japan.</title>
        <authorList>
            <person name="Maejima Y."/>
            <person name="Iino T."/>
            <person name="Muraguchi Y."/>
            <person name="Fukuda K."/>
            <person name="Ohkuma M."/>
            <person name="Moriuchi R."/>
            <person name="Dohra H."/>
            <person name="Kimbara K."/>
            <person name="Shintani M."/>
        </authorList>
    </citation>
    <scope>NUCLEOTIDE SEQUENCE [LARGE SCALE GENOMIC DNA]</scope>
    <source>
        <strain evidence="3 4">Ys</strain>
    </source>
</reference>
<dbReference type="GO" id="GO:0005524">
    <property type="term" value="F:ATP binding"/>
    <property type="evidence" value="ECO:0007669"/>
    <property type="project" value="UniProtKB-KW"/>
</dbReference>
<dbReference type="OrthoDB" id="9792240at2"/>
<gene>
    <name evidence="3" type="ORF">SanaruYs_14790</name>
</gene>
<dbReference type="InterPro" id="IPR003594">
    <property type="entry name" value="HATPase_dom"/>
</dbReference>
<dbReference type="InterPro" id="IPR036890">
    <property type="entry name" value="HATPase_C_sf"/>
</dbReference>
<evidence type="ECO:0000313" key="3">
    <source>
        <dbReference type="EMBL" id="GCC51258.1"/>
    </source>
</evidence>
<keyword evidence="1" id="KW-0418">Kinase</keyword>
<keyword evidence="1" id="KW-0808">Transferase</keyword>
<dbReference type="AlphaFoldDB" id="A0A401U8N0"/>
<sequence length="141" mass="16054">MIYKQKVGCKLENLKTLRDFIRESLGRHGVHELHISEIVLALDEMCSNLMIHAHHCNPLDLFELHITVENGKPIVFEIIDDGTVFDINKFDEPALGNLVHDKRKGGLGIRLVKSIMDKIEYIQRDGATVCRLEKLVRKAVA</sequence>
<dbReference type="InterPro" id="IPR050267">
    <property type="entry name" value="Anti-sigma-factor_SerPK"/>
</dbReference>
<keyword evidence="3" id="KW-0067">ATP-binding</keyword>
<name>A0A401U8N0_9BACT</name>
<dbReference type="GO" id="GO:0004674">
    <property type="term" value="F:protein serine/threonine kinase activity"/>
    <property type="evidence" value="ECO:0007669"/>
    <property type="project" value="UniProtKB-KW"/>
</dbReference>
<organism evidence="3 4">
    <name type="scientific">Chryseotalea sanaruensis</name>
    <dbReference type="NCBI Taxonomy" id="2482724"/>
    <lineage>
        <taxon>Bacteria</taxon>
        <taxon>Pseudomonadati</taxon>
        <taxon>Bacteroidota</taxon>
        <taxon>Cytophagia</taxon>
        <taxon>Cytophagales</taxon>
        <taxon>Chryseotaleaceae</taxon>
        <taxon>Chryseotalea</taxon>
    </lineage>
</organism>
<protein>
    <submittedName>
        <fullName evidence="3">ATP-binding protein</fullName>
    </submittedName>
</protein>
<dbReference type="Pfam" id="PF13581">
    <property type="entry name" value="HATPase_c_2"/>
    <property type="match status" value="1"/>
</dbReference>
<keyword evidence="3" id="KW-0547">Nucleotide-binding</keyword>
<dbReference type="RefSeq" id="WP_127121891.1">
    <property type="nucleotide sequence ID" value="NZ_BHXQ01000002.1"/>
</dbReference>
<evidence type="ECO:0000313" key="4">
    <source>
        <dbReference type="Proteomes" id="UP000288227"/>
    </source>
</evidence>
<feature type="domain" description="Histidine kinase/HSP90-like ATPase" evidence="2">
    <location>
        <begin position="10"/>
        <end position="132"/>
    </location>
</feature>
<dbReference type="CDD" id="cd16936">
    <property type="entry name" value="HATPase_RsbW-like"/>
    <property type="match status" value="1"/>
</dbReference>
<evidence type="ECO:0000256" key="1">
    <source>
        <dbReference type="ARBA" id="ARBA00022527"/>
    </source>
</evidence>
<keyword evidence="1" id="KW-0723">Serine/threonine-protein kinase</keyword>
<evidence type="ECO:0000259" key="2">
    <source>
        <dbReference type="Pfam" id="PF13581"/>
    </source>
</evidence>
<accession>A0A401U8N0</accession>
<dbReference type="Gene3D" id="3.30.565.10">
    <property type="entry name" value="Histidine kinase-like ATPase, C-terminal domain"/>
    <property type="match status" value="1"/>
</dbReference>
<comment type="caution">
    <text evidence="3">The sequence shown here is derived from an EMBL/GenBank/DDBJ whole genome shotgun (WGS) entry which is preliminary data.</text>
</comment>
<keyword evidence="4" id="KW-1185">Reference proteome</keyword>
<dbReference type="EMBL" id="BHXQ01000002">
    <property type="protein sequence ID" value="GCC51258.1"/>
    <property type="molecule type" value="Genomic_DNA"/>
</dbReference>
<dbReference type="PANTHER" id="PTHR35526">
    <property type="entry name" value="ANTI-SIGMA-F FACTOR RSBW-RELATED"/>
    <property type="match status" value="1"/>
</dbReference>
<proteinExistence type="predicted"/>